<evidence type="ECO:0000313" key="2">
    <source>
        <dbReference type="Proteomes" id="UP000805193"/>
    </source>
</evidence>
<dbReference type="EMBL" id="JABSTQ010009615">
    <property type="protein sequence ID" value="KAG0427555.1"/>
    <property type="molecule type" value="Genomic_DNA"/>
</dbReference>
<reference evidence="1 2" key="1">
    <citation type="journal article" date="2020" name="Cell">
        <title>Large-Scale Comparative Analyses of Tick Genomes Elucidate Their Genetic Diversity and Vector Capacities.</title>
        <authorList>
            <consortium name="Tick Genome and Microbiome Consortium (TIGMIC)"/>
            <person name="Jia N."/>
            <person name="Wang J."/>
            <person name="Shi W."/>
            <person name="Du L."/>
            <person name="Sun Y."/>
            <person name="Zhan W."/>
            <person name="Jiang J.F."/>
            <person name="Wang Q."/>
            <person name="Zhang B."/>
            <person name="Ji P."/>
            <person name="Bell-Sakyi L."/>
            <person name="Cui X.M."/>
            <person name="Yuan T.T."/>
            <person name="Jiang B.G."/>
            <person name="Yang W.F."/>
            <person name="Lam T.T."/>
            <person name="Chang Q.C."/>
            <person name="Ding S.J."/>
            <person name="Wang X.J."/>
            <person name="Zhu J.G."/>
            <person name="Ruan X.D."/>
            <person name="Zhao L."/>
            <person name="Wei J.T."/>
            <person name="Ye R.Z."/>
            <person name="Que T.C."/>
            <person name="Du C.H."/>
            <person name="Zhou Y.H."/>
            <person name="Cheng J.X."/>
            <person name="Dai P.F."/>
            <person name="Guo W.B."/>
            <person name="Han X.H."/>
            <person name="Huang E.J."/>
            <person name="Li L.F."/>
            <person name="Wei W."/>
            <person name="Gao Y.C."/>
            <person name="Liu J.Z."/>
            <person name="Shao H.Z."/>
            <person name="Wang X."/>
            <person name="Wang C.C."/>
            <person name="Yang T.C."/>
            <person name="Huo Q.B."/>
            <person name="Li W."/>
            <person name="Chen H.Y."/>
            <person name="Chen S.E."/>
            <person name="Zhou L.G."/>
            <person name="Ni X.B."/>
            <person name="Tian J.H."/>
            <person name="Sheng Y."/>
            <person name="Liu T."/>
            <person name="Pan Y.S."/>
            <person name="Xia L.Y."/>
            <person name="Li J."/>
            <person name="Zhao F."/>
            <person name="Cao W.C."/>
        </authorList>
    </citation>
    <scope>NUCLEOTIDE SEQUENCE [LARGE SCALE GENOMIC DNA]</scope>
    <source>
        <strain evidence="1">Iper-2018</strain>
    </source>
</reference>
<gene>
    <name evidence="1" type="ORF">HPB47_025389</name>
</gene>
<organism evidence="1 2">
    <name type="scientific">Ixodes persulcatus</name>
    <name type="common">Taiga tick</name>
    <dbReference type="NCBI Taxonomy" id="34615"/>
    <lineage>
        <taxon>Eukaryota</taxon>
        <taxon>Metazoa</taxon>
        <taxon>Ecdysozoa</taxon>
        <taxon>Arthropoda</taxon>
        <taxon>Chelicerata</taxon>
        <taxon>Arachnida</taxon>
        <taxon>Acari</taxon>
        <taxon>Parasitiformes</taxon>
        <taxon>Ixodida</taxon>
        <taxon>Ixodoidea</taxon>
        <taxon>Ixodidae</taxon>
        <taxon>Ixodinae</taxon>
        <taxon>Ixodes</taxon>
    </lineage>
</organism>
<proteinExistence type="predicted"/>
<accession>A0AC60Q3Z9</accession>
<sequence>MAQFLRPSKDGSFTDDQGFLLAGLPSKDAPKAGDGSTATPKELLDLELPEQESLQYLTGYAVRKVKQNLTCNL</sequence>
<comment type="caution">
    <text evidence="1">The sequence shown here is derived from an EMBL/GenBank/DDBJ whole genome shotgun (WGS) entry which is preliminary data.</text>
</comment>
<evidence type="ECO:0000313" key="1">
    <source>
        <dbReference type="EMBL" id="KAG0427555.1"/>
    </source>
</evidence>
<dbReference type="Proteomes" id="UP000805193">
    <property type="component" value="Unassembled WGS sequence"/>
</dbReference>
<protein>
    <submittedName>
        <fullName evidence="1">Uncharacterized protein</fullName>
    </submittedName>
</protein>
<keyword evidence="2" id="KW-1185">Reference proteome</keyword>
<name>A0AC60Q3Z9_IXOPE</name>